<evidence type="ECO:0000313" key="4">
    <source>
        <dbReference type="Proteomes" id="UP000250831"/>
    </source>
</evidence>
<evidence type="ECO:0000313" key="3">
    <source>
        <dbReference type="EMBL" id="PUV26525.1"/>
    </source>
</evidence>
<name>A0A363P0B6_9SPHI</name>
<dbReference type="InterPro" id="IPR007527">
    <property type="entry name" value="Znf_SWIM"/>
</dbReference>
<dbReference type="Pfam" id="PF04434">
    <property type="entry name" value="SWIM"/>
    <property type="match status" value="1"/>
</dbReference>
<proteinExistence type="predicted"/>
<feature type="domain" description="SWIM-type" evidence="2">
    <location>
        <begin position="407"/>
        <end position="444"/>
    </location>
</feature>
<dbReference type="Proteomes" id="UP000250831">
    <property type="component" value="Unassembled WGS sequence"/>
</dbReference>
<comment type="caution">
    <text evidence="3">The sequence shown here is derived from an EMBL/GenBank/DDBJ whole genome shotgun (WGS) entry which is preliminary data.</text>
</comment>
<protein>
    <recommendedName>
        <fullName evidence="2">SWIM-type domain-containing protein</fullName>
    </recommendedName>
</protein>
<organism evidence="3 4">
    <name type="scientific">Sphingobacterium athyrii</name>
    <dbReference type="NCBI Taxonomy" id="2152717"/>
    <lineage>
        <taxon>Bacteria</taxon>
        <taxon>Pseudomonadati</taxon>
        <taxon>Bacteroidota</taxon>
        <taxon>Sphingobacteriia</taxon>
        <taxon>Sphingobacteriales</taxon>
        <taxon>Sphingobacteriaceae</taxon>
        <taxon>Sphingobacterium</taxon>
    </lineage>
</organism>
<dbReference type="GO" id="GO:0008270">
    <property type="term" value="F:zinc ion binding"/>
    <property type="evidence" value="ECO:0007669"/>
    <property type="project" value="UniProtKB-KW"/>
</dbReference>
<keyword evidence="1" id="KW-0863">Zinc-finger</keyword>
<sequence length="445" mass="49727">MALKDLEVNFARPSVLAERNGIQQLVLAHQAELQDVNEVPCFFWGKLVDPLLSSKCLLTLSKVVRSSFGPVPPSLRDPIVSAGTEQLRFEGFSSCNGVYARLDLLEEAIDGEFLAAGTTNVDFNEPMLNALNSIKKTESMVMGVGEKEVSLHSDGGTVVERKVTLPVRWIKGLTSVQWYLAAMEEVFVLQKLQVVQLFQTIPRGAVKGNYYLSKRGNKFMFSPLKSADAVQIGGIQRLRLLESLLPYVDLIRVYQAAGGECVCLVADFGKMRMTLALSPDNYRGFSGEGNVLENMVQEVPQEWIYGLNSLLKSNELFNPTLLSIEHDIAFDTMDSLTASLSSIGLLGYDMHEAKHYYRRLPFKTERILSLNPRLKNAKKLLQTDSIQIIRREGRILEARVEGSGVQHTVLIEGEQARCTCNWYTNHQGKRGVCKHVLAVKMQLKD</sequence>
<dbReference type="OrthoDB" id="7821105at2"/>
<keyword evidence="1" id="KW-0479">Metal-binding</keyword>
<dbReference type="EMBL" id="QCXX01000001">
    <property type="protein sequence ID" value="PUV26525.1"/>
    <property type="molecule type" value="Genomic_DNA"/>
</dbReference>
<dbReference type="PROSITE" id="PS50966">
    <property type="entry name" value="ZF_SWIM"/>
    <property type="match status" value="1"/>
</dbReference>
<dbReference type="RefSeq" id="WP_108632817.1">
    <property type="nucleotide sequence ID" value="NZ_DAMCKI010000041.1"/>
</dbReference>
<keyword evidence="1" id="KW-0862">Zinc</keyword>
<accession>A0A363P0B6</accession>
<reference evidence="3 4" key="1">
    <citation type="submission" date="2018-04" db="EMBL/GenBank/DDBJ databases">
        <title>Sphingobacterium sp. M46 Genome.</title>
        <authorList>
            <person name="Cheng J."/>
            <person name="Li Y."/>
        </authorList>
    </citation>
    <scope>NUCLEOTIDE SEQUENCE [LARGE SCALE GENOMIC DNA]</scope>
    <source>
        <strain evidence="3 4">M46</strain>
    </source>
</reference>
<evidence type="ECO:0000259" key="2">
    <source>
        <dbReference type="PROSITE" id="PS50966"/>
    </source>
</evidence>
<keyword evidence="4" id="KW-1185">Reference proteome</keyword>
<dbReference type="AlphaFoldDB" id="A0A363P0B6"/>
<gene>
    <name evidence="3" type="ORF">DCO56_06185</name>
</gene>
<evidence type="ECO:0000256" key="1">
    <source>
        <dbReference type="PROSITE-ProRule" id="PRU00325"/>
    </source>
</evidence>